<evidence type="ECO:0000313" key="3">
    <source>
        <dbReference type="EMBL" id="TCO13904.1"/>
    </source>
</evidence>
<keyword evidence="4" id="KW-1185">Reference proteome</keyword>
<keyword evidence="2" id="KW-0732">Signal</keyword>
<feature type="region of interest" description="Disordered" evidence="1">
    <location>
        <begin position="37"/>
        <end position="77"/>
    </location>
</feature>
<feature type="signal peptide" evidence="2">
    <location>
        <begin position="1"/>
        <end position="27"/>
    </location>
</feature>
<dbReference type="EMBL" id="SLWN01000025">
    <property type="protein sequence ID" value="TCO13904.1"/>
    <property type="molecule type" value="Genomic_DNA"/>
</dbReference>
<dbReference type="AlphaFoldDB" id="A0A4R2GWZ5"/>
<accession>A0A4R2GWZ5</accession>
<evidence type="ECO:0000256" key="2">
    <source>
        <dbReference type="SAM" id="SignalP"/>
    </source>
</evidence>
<dbReference type="PROSITE" id="PS51318">
    <property type="entry name" value="TAT"/>
    <property type="match status" value="1"/>
</dbReference>
<feature type="chain" id="PRO_5039057640" evidence="2">
    <location>
        <begin position="28"/>
        <end position="394"/>
    </location>
</feature>
<name>A0A4R2GWZ5_9ACTN</name>
<evidence type="ECO:0000313" key="4">
    <source>
        <dbReference type="Proteomes" id="UP000294508"/>
    </source>
</evidence>
<dbReference type="RefSeq" id="WP_132216687.1">
    <property type="nucleotide sequence ID" value="NZ_SLWN01000025.1"/>
</dbReference>
<comment type="caution">
    <text evidence="3">The sequence shown here is derived from an EMBL/GenBank/DDBJ whole genome shotgun (WGS) entry which is preliminary data.</text>
</comment>
<dbReference type="OrthoDB" id="3814002at2"/>
<gene>
    <name evidence="3" type="ORF">EV652_12565</name>
</gene>
<proteinExistence type="predicted"/>
<evidence type="ECO:0000256" key="1">
    <source>
        <dbReference type="SAM" id="MobiDB-lite"/>
    </source>
</evidence>
<dbReference type="Proteomes" id="UP000294508">
    <property type="component" value="Unassembled WGS sequence"/>
</dbReference>
<protein>
    <submittedName>
        <fullName evidence="3">Uncharacterized protein</fullName>
    </submittedName>
</protein>
<dbReference type="InterPro" id="IPR006311">
    <property type="entry name" value="TAT_signal"/>
</dbReference>
<reference evidence="3 4" key="1">
    <citation type="journal article" date="2015" name="Stand. Genomic Sci.">
        <title>Genomic Encyclopedia of Bacterial and Archaeal Type Strains, Phase III: the genomes of soil and plant-associated and newly described type strains.</title>
        <authorList>
            <person name="Whitman W.B."/>
            <person name="Woyke T."/>
            <person name="Klenk H.P."/>
            <person name="Zhou Y."/>
            <person name="Lilburn T.G."/>
            <person name="Beck B.J."/>
            <person name="De Vos P."/>
            <person name="Vandamme P."/>
            <person name="Eisen J.A."/>
            <person name="Garrity G."/>
            <person name="Hugenholtz P."/>
            <person name="Kyrpides N.C."/>
        </authorList>
    </citation>
    <scope>NUCLEOTIDE SEQUENCE [LARGE SCALE GENOMIC DNA]</scope>
    <source>
        <strain evidence="3 4">VKM Ac-2572</strain>
    </source>
</reference>
<organism evidence="3 4">
    <name type="scientific">Kribbella steppae</name>
    <dbReference type="NCBI Taxonomy" id="2512223"/>
    <lineage>
        <taxon>Bacteria</taxon>
        <taxon>Bacillati</taxon>
        <taxon>Actinomycetota</taxon>
        <taxon>Actinomycetes</taxon>
        <taxon>Propionibacteriales</taxon>
        <taxon>Kribbellaceae</taxon>
        <taxon>Kribbella</taxon>
    </lineage>
</organism>
<sequence length="394" mass="40905">MRNNNRRLVILVASVAVAAVAIGAAFAYRQGPEAAQAEAAPLTGSPSPQTPSKTPTPVKPTPTTKPTTAPPKSTGPVKVTVDINKLSQGRAPQIPHLVGREVRGGAGSPLKIPGTGGIIAIGRLDIAALAVVMTGEDDTELLKVDGTGEVRRTPDVTSLATTADQSAAAYGSSWISNLGGTKKQGGTVYAETVGESGSVRSLKVPDAWSVQVLEYVDGKVYYRADTDDTGAWKLYSWVPGEAKPTLVKTVTSPSAVSRDGRVAASVNLINDGGSCSSMVEVASGKQFSRTCDYWVTGFTPDTVTAVGGPAYGDGYCNGVQAAVDTRTGKLIREWNGCFHQIVAEDDQHVLIVAVGKGQGEETGVERAIIRCNLATPDCELATPIAVDKATEIGT</sequence>
<feature type="compositionally biased region" description="Low complexity" evidence="1">
    <location>
        <begin position="37"/>
        <end position="74"/>
    </location>
</feature>